<gene>
    <name evidence="3" type="ORF">BS50DRAFT_133894</name>
</gene>
<evidence type="ECO:0000313" key="3">
    <source>
        <dbReference type="EMBL" id="PSN61939.1"/>
    </source>
</evidence>
<feature type="signal peptide" evidence="2">
    <location>
        <begin position="1"/>
        <end position="21"/>
    </location>
</feature>
<organism evidence="3 4">
    <name type="scientific">Corynespora cassiicola Philippines</name>
    <dbReference type="NCBI Taxonomy" id="1448308"/>
    <lineage>
        <taxon>Eukaryota</taxon>
        <taxon>Fungi</taxon>
        <taxon>Dikarya</taxon>
        <taxon>Ascomycota</taxon>
        <taxon>Pezizomycotina</taxon>
        <taxon>Dothideomycetes</taxon>
        <taxon>Pleosporomycetidae</taxon>
        <taxon>Pleosporales</taxon>
        <taxon>Corynesporascaceae</taxon>
        <taxon>Corynespora</taxon>
    </lineage>
</organism>
<protein>
    <recommendedName>
        <fullName evidence="5">Metal tolerance protein 3</fullName>
    </recommendedName>
</protein>
<evidence type="ECO:0000256" key="2">
    <source>
        <dbReference type="SAM" id="SignalP"/>
    </source>
</evidence>
<keyword evidence="1" id="KW-0812">Transmembrane</keyword>
<keyword evidence="2" id="KW-0732">Signal</keyword>
<evidence type="ECO:0000313" key="4">
    <source>
        <dbReference type="Proteomes" id="UP000240883"/>
    </source>
</evidence>
<keyword evidence="1" id="KW-1133">Transmembrane helix</keyword>
<evidence type="ECO:0000256" key="1">
    <source>
        <dbReference type="SAM" id="Phobius"/>
    </source>
</evidence>
<feature type="transmembrane region" description="Helical" evidence="1">
    <location>
        <begin position="137"/>
        <end position="155"/>
    </location>
</feature>
<keyword evidence="1" id="KW-0472">Membrane</keyword>
<sequence>MYTSPITLAVFLISLFNIALASSEIPVAKLIPRQDAGAADPACLDYERIANLSTIGANSSYRSAYLARSSFGGLVDQKMFAENMAKLPALTADAGLNTRCGNKTEIALAGAESNLTQGIVGPFTEVTPGTIKNGIEVIVIVVTIMFIFCSVWVLSP</sequence>
<feature type="chain" id="PRO_5015485843" description="Metal tolerance protein 3" evidence="2">
    <location>
        <begin position="22"/>
        <end position="156"/>
    </location>
</feature>
<evidence type="ECO:0008006" key="5">
    <source>
        <dbReference type="Google" id="ProtNLM"/>
    </source>
</evidence>
<dbReference type="AlphaFoldDB" id="A0A2T2N958"/>
<dbReference type="OrthoDB" id="3438213at2759"/>
<accession>A0A2T2N958</accession>
<name>A0A2T2N958_CORCC</name>
<keyword evidence="4" id="KW-1185">Reference proteome</keyword>
<proteinExistence type="predicted"/>
<dbReference type="Proteomes" id="UP000240883">
    <property type="component" value="Unassembled WGS sequence"/>
</dbReference>
<dbReference type="EMBL" id="KZ678142">
    <property type="protein sequence ID" value="PSN61939.1"/>
    <property type="molecule type" value="Genomic_DNA"/>
</dbReference>
<reference evidence="3 4" key="1">
    <citation type="journal article" date="2018" name="Front. Microbiol.">
        <title>Genome-Wide Analysis of Corynespora cassiicola Leaf Fall Disease Putative Effectors.</title>
        <authorList>
            <person name="Lopez D."/>
            <person name="Ribeiro S."/>
            <person name="Label P."/>
            <person name="Fumanal B."/>
            <person name="Venisse J.S."/>
            <person name="Kohler A."/>
            <person name="de Oliveira R.R."/>
            <person name="Labutti K."/>
            <person name="Lipzen A."/>
            <person name="Lail K."/>
            <person name="Bauer D."/>
            <person name="Ohm R.A."/>
            <person name="Barry K.W."/>
            <person name="Spatafora J."/>
            <person name="Grigoriev I.V."/>
            <person name="Martin F.M."/>
            <person name="Pujade-Renaud V."/>
        </authorList>
    </citation>
    <scope>NUCLEOTIDE SEQUENCE [LARGE SCALE GENOMIC DNA]</scope>
    <source>
        <strain evidence="3 4">Philippines</strain>
    </source>
</reference>